<evidence type="ECO:0000313" key="19">
    <source>
        <dbReference type="Proteomes" id="UP000050424"/>
    </source>
</evidence>
<feature type="disulfide bond" evidence="14">
    <location>
        <begin position="37"/>
        <end position="68"/>
    </location>
</feature>
<feature type="disulfide bond" evidence="14">
    <location>
        <begin position="33"/>
        <end position="73"/>
    </location>
</feature>
<comment type="caution">
    <text evidence="14">Lacks conserved residue(s) required for the propagation of feature annotation.</text>
</comment>
<keyword evidence="7 15" id="KW-0812">Transmembrane</keyword>
<evidence type="ECO:0000256" key="12">
    <source>
        <dbReference type="ARBA" id="ARBA00023288"/>
    </source>
</evidence>
<dbReference type="SMART" id="SM00747">
    <property type="entry name" value="CFEM"/>
    <property type="match status" value="1"/>
</dbReference>
<evidence type="ECO:0000256" key="13">
    <source>
        <dbReference type="ARBA" id="ARBA00038359"/>
    </source>
</evidence>
<evidence type="ECO:0000256" key="15">
    <source>
        <dbReference type="SAM" id="Phobius"/>
    </source>
</evidence>
<keyword evidence="12" id="KW-0449">Lipoprotein</keyword>
<evidence type="ECO:0000256" key="11">
    <source>
        <dbReference type="ARBA" id="ARBA00023157"/>
    </source>
</evidence>
<feature type="transmembrane region" description="Helical" evidence="15">
    <location>
        <begin position="258"/>
        <end position="280"/>
    </location>
</feature>
<evidence type="ECO:0000256" key="9">
    <source>
        <dbReference type="ARBA" id="ARBA00022989"/>
    </source>
</evidence>
<dbReference type="PROSITE" id="PS52012">
    <property type="entry name" value="CFEM"/>
    <property type="match status" value="1"/>
</dbReference>
<dbReference type="EMBL" id="LKCW01000077">
    <property type="protein sequence ID" value="KPM40731.1"/>
    <property type="molecule type" value="Genomic_DNA"/>
</dbReference>
<feature type="chain" id="PRO_5006135029" description="CFEM domain-containing protein" evidence="16">
    <location>
        <begin position="19"/>
        <end position="434"/>
    </location>
</feature>
<protein>
    <recommendedName>
        <fullName evidence="17">CFEM domain-containing protein</fullName>
    </recommendedName>
</protein>
<organism evidence="18 19">
    <name type="scientific">Neonectria ditissima</name>
    <dbReference type="NCBI Taxonomy" id="78410"/>
    <lineage>
        <taxon>Eukaryota</taxon>
        <taxon>Fungi</taxon>
        <taxon>Dikarya</taxon>
        <taxon>Ascomycota</taxon>
        <taxon>Pezizomycotina</taxon>
        <taxon>Sordariomycetes</taxon>
        <taxon>Hypocreomycetidae</taxon>
        <taxon>Hypocreales</taxon>
        <taxon>Nectriaceae</taxon>
        <taxon>Neonectria</taxon>
    </lineage>
</organism>
<comment type="subcellular location">
    <subcellularLocation>
        <location evidence="2">Membrane</location>
        <topology evidence="2">Lipid-anchor</topology>
        <topology evidence="2">GPI-anchor</topology>
    </subcellularLocation>
    <subcellularLocation>
        <location evidence="1">Membrane</location>
        <topology evidence="1">Multi-pass membrane protein</topology>
    </subcellularLocation>
    <subcellularLocation>
        <location evidence="3">Secreted</location>
    </subcellularLocation>
</comment>
<accession>A0A0P7ASH7</accession>
<keyword evidence="6" id="KW-0325">Glycoprotein</keyword>
<sequence>MRWPVPLLFALLPGWCAAAENRTAALLSSLPACPRSCLGDAISSSVCDSSNATCICTEEKLLPGAAFCISEGCSVREYLTSINGTNTYCGAPVRDKTQLFVDVTIVLGVISALFVLLRIGSKVFLTKSDFGLDDLFILLTLLVGFPSTAMNIHGTAGHGEGKDIWTLEFDDITTFSFYFYLLEVFYFAQVSLLKMSLLFFYLRIFLGPAQKLLWGTVILNAVYGVVFVFLAAFQCTPVDFFWKGWDGEYKGRCLNTNAIGWANAAVSVAIDLWMLAIPLYELRKLKLHWKKKIGICLMFIVGTFVTVVSIIRLQYIVDLGSSHNPTYDQTDISIWSTVEINIGIICACLPALRILLVRVFPVFGGSTHDSRFQGYGDTSGRKSKIRNRSHALVELPSREESVTVPDHGIEMKRTFNIQYSDGDETSLVGPRGMS</sequence>
<reference evidence="18 19" key="1">
    <citation type="submission" date="2015-09" db="EMBL/GenBank/DDBJ databases">
        <title>Draft genome of a European isolate of the apple canker pathogen Neonectria ditissima.</title>
        <authorList>
            <person name="Gomez-Cortecero A."/>
            <person name="Harrison R.J."/>
            <person name="Armitage A.D."/>
        </authorList>
    </citation>
    <scope>NUCLEOTIDE SEQUENCE [LARGE SCALE GENOMIC DNA]</scope>
    <source>
        <strain evidence="18 19">R09/05</strain>
    </source>
</reference>
<keyword evidence="10 15" id="KW-0472">Membrane</keyword>
<dbReference type="InterPro" id="IPR049326">
    <property type="entry name" value="Rhodopsin_dom_fungi"/>
</dbReference>
<gene>
    <name evidence="18" type="ORF">AK830_g5803</name>
</gene>
<feature type="signal peptide" evidence="16">
    <location>
        <begin position="1"/>
        <end position="18"/>
    </location>
</feature>
<name>A0A0P7ASH7_9HYPO</name>
<evidence type="ECO:0000259" key="17">
    <source>
        <dbReference type="PROSITE" id="PS52012"/>
    </source>
</evidence>
<keyword evidence="5" id="KW-0964">Secreted</keyword>
<dbReference type="Pfam" id="PF05730">
    <property type="entry name" value="CFEM"/>
    <property type="match status" value="1"/>
</dbReference>
<evidence type="ECO:0000256" key="3">
    <source>
        <dbReference type="ARBA" id="ARBA00004613"/>
    </source>
</evidence>
<dbReference type="PANTHER" id="PTHR33048:SF143">
    <property type="entry name" value="EXTRACELLULAR MEMBRANE PROTEIN CFEM DOMAIN-CONTAINING PROTEIN-RELATED"/>
    <property type="match status" value="1"/>
</dbReference>
<dbReference type="AlphaFoldDB" id="A0A0P7ASH7"/>
<dbReference type="PANTHER" id="PTHR33048">
    <property type="entry name" value="PTH11-LIKE INTEGRAL MEMBRANE PROTEIN (AFU_ORTHOLOGUE AFUA_5G11245)"/>
    <property type="match status" value="1"/>
</dbReference>
<keyword evidence="8 16" id="KW-0732">Signal</keyword>
<evidence type="ECO:0000313" key="18">
    <source>
        <dbReference type="EMBL" id="KPM40731.1"/>
    </source>
</evidence>
<keyword evidence="6" id="KW-0336">GPI-anchor</keyword>
<evidence type="ECO:0000256" key="2">
    <source>
        <dbReference type="ARBA" id="ARBA00004589"/>
    </source>
</evidence>
<dbReference type="InterPro" id="IPR052337">
    <property type="entry name" value="SAT4-like"/>
</dbReference>
<evidence type="ECO:0000256" key="5">
    <source>
        <dbReference type="ARBA" id="ARBA00022525"/>
    </source>
</evidence>
<dbReference type="GO" id="GO:0098552">
    <property type="term" value="C:side of membrane"/>
    <property type="evidence" value="ECO:0007669"/>
    <property type="project" value="UniProtKB-KW"/>
</dbReference>
<feature type="transmembrane region" description="Helical" evidence="15">
    <location>
        <begin position="212"/>
        <end position="233"/>
    </location>
</feature>
<evidence type="ECO:0000256" key="4">
    <source>
        <dbReference type="ARBA" id="ARBA00010031"/>
    </source>
</evidence>
<dbReference type="Pfam" id="PF20684">
    <property type="entry name" value="Fung_rhodopsin"/>
    <property type="match status" value="1"/>
</dbReference>
<evidence type="ECO:0000256" key="6">
    <source>
        <dbReference type="ARBA" id="ARBA00022622"/>
    </source>
</evidence>
<comment type="caution">
    <text evidence="18">The sequence shown here is derived from an EMBL/GenBank/DDBJ whole genome shotgun (WGS) entry which is preliminary data.</text>
</comment>
<keyword evidence="11 14" id="KW-1015">Disulfide bond</keyword>
<dbReference type="GO" id="GO:0005576">
    <property type="term" value="C:extracellular region"/>
    <property type="evidence" value="ECO:0007669"/>
    <property type="project" value="UniProtKB-SubCell"/>
</dbReference>
<keyword evidence="9 15" id="KW-1133">Transmembrane helix</keyword>
<keyword evidence="19" id="KW-1185">Reference proteome</keyword>
<comment type="similarity">
    <text evidence="13">Belongs to the SAT4 family.</text>
</comment>
<proteinExistence type="inferred from homology"/>
<feature type="transmembrane region" description="Helical" evidence="15">
    <location>
        <begin position="131"/>
        <end position="152"/>
    </location>
</feature>
<evidence type="ECO:0000256" key="7">
    <source>
        <dbReference type="ARBA" id="ARBA00022692"/>
    </source>
</evidence>
<evidence type="ECO:0000256" key="8">
    <source>
        <dbReference type="ARBA" id="ARBA00022729"/>
    </source>
</evidence>
<feature type="disulfide bond" evidence="14">
    <location>
        <begin position="47"/>
        <end position="54"/>
    </location>
</feature>
<evidence type="ECO:0000256" key="14">
    <source>
        <dbReference type="PROSITE-ProRule" id="PRU01356"/>
    </source>
</evidence>
<dbReference type="Proteomes" id="UP000050424">
    <property type="component" value="Unassembled WGS sequence"/>
</dbReference>
<feature type="domain" description="CFEM" evidence="17">
    <location>
        <begin position="5"/>
        <end position="116"/>
    </location>
</feature>
<comment type="similarity">
    <text evidence="4">Belongs to the RBT5 family.</text>
</comment>
<feature type="transmembrane region" description="Helical" evidence="15">
    <location>
        <begin position="332"/>
        <end position="356"/>
    </location>
</feature>
<feature type="transmembrane region" description="Helical" evidence="15">
    <location>
        <begin position="177"/>
        <end position="200"/>
    </location>
</feature>
<dbReference type="STRING" id="78410.A0A0P7ASH7"/>
<evidence type="ECO:0000256" key="10">
    <source>
        <dbReference type="ARBA" id="ARBA00023136"/>
    </source>
</evidence>
<feature type="transmembrane region" description="Helical" evidence="15">
    <location>
        <begin position="99"/>
        <end position="119"/>
    </location>
</feature>
<dbReference type="OrthoDB" id="2496787at2759"/>
<evidence type="ECO:0000256" key="16">
    <source>
        <dbReference type="SAM" id="SignalP"/>
    </source>
</evidence>
<dbReference type="InterPro" id="IPR008427">
    <property type="entry name" value="Extracellular_membr_CFEM_dom"/>
</dbReference>
<evidence type="ECO:0000256" key="1">
    <source>
        <dbReference type="ARBA" id="ARBA00004141"/>
    </source>
</evidence>
<feature type="transmembrane region" description="Helical" evidence="15">
    <location>
        <begin position="292"/>
        <end position="312"/>
    </location>
</feature>
<feature type="disulfide bond" evidence="14">
    <location>
        <begin position="56"/>
        <end position="89"/>
    </location>
</feature>